<evidence type="ECO:0000313" key="2">
    <source>
        <dbReference type="Proteomes" id="UP000238083"/>
    </source>
</evidence>
<reference evidence="1 2" key="1">
    <citation type="submission" date="2018-03" db="EMBL/GenBank/DDBJ databases">
        <title>Genomic Encyclopedia of Archaeal and Bacterial Type Strains, Phase II (KMG-II): from individual species to whole genera.</title>
        <authorList>
            <person name="Goeker M."/>
        </authorList>
    </citation>
    <scope>NUCLEOTIDE SEQUENCE [LARGE SCALE GENOMIC DNA]</scope>
    <source>
        <strain evidence="1 2">DSM 19711</strain>
    </source>
</reference>
<name>A0A2T0R3U0_9ACTN</name>
<dbReference type="RefSeq" id="WP_106211276.1">
    <property type="nucleotide sequence ID" value="NZ_PVZF01000006.1"/>
</dbReference>
<proteinExistence type="predicted"/>
<dbReference type="SUPFAM" id="SSF55961">
    <property type="entry name" value="Bet v1-like"/>
    <property type="match status" value="1"/>
</dbReference>
<accession>A0A2T0R3U0</accession>
<comment type="caution">
    <text evidence="1">The sequence shown here is derived from an EMBL/GenBank/DDBJ whole genome shotgun (WGS) entry which is preliminary data.</text>
</comment>
<dbReference type="InterPro" id="IPR023393">
    <property type="entry name" value="START-like_dom_sf"/>
</dbReference>
<protein>
    <submittedName>
        <fullName evidence="1">Ligand-binding SRPBCC domain-containing protein</fullName>
    </submittedName>
</protein>
<dbReference type="Proteomes" id="UP000238083">
    <property type="component" value="Unassembled WGS sequence"/>
</dbReference>
<keyword evidence="2" id="KW-1185">Reference proteome</keyword>
<sequence length="151" mass="17628">MPEIVQRTMVRAPLSEVFDMSLDLDVERVAGKRYKVRAVEGAGRTTGRIALDEKVQWRLRILGFPLTHTSHIVELDHPTRFVDEMESGAFERFRHEHTFETEGPKMTIMTDRMSWRSPYGVLGRLADVLFVRRTLRQLLADRNSEIVRRFS</sequence>
<evidence type="ECO:0000313" key="1">
    <source>
        <dbReference type="EMBL" id="PRY14729.1"/>
    </source>
</evidence>
<dbReference type="AlphaFoldDB" id="A0A2T0R3U0"/>
<dbReference type="EMBL" id="PVZF01000006">
    <property type="protein sequence ID" value="PRY14729.1"/>
    <property type="molecule type" value="Genomic_DNA"/>
</dbReference>
<dbReference type="Gene3D" id="3.30.530.20">
    <property type="match status" value="1"/>
</dbReference>
<gene>
    <name evidence="1" type="ORF">CLV37_106289</name>
</gene>
<dbReference type="OrthoDB" id="9801773at2"/>
<organism evidence="1 2">
    <name type="scientific">Kineococcus rhizosphaerae</name>
    <dbReference type="NCBI Taxonomy" id="559628"/>
    <lineage>
        <taxon>Bacteria</taxon>
        <taxon>Bacillati</taxon>
        <taxon>Actinomycetota</taxon>
        <taxon>Actinomycetes</taxon>
        <taxon>Kineosporiales</taxon>
        <taxon>Kineosporiaceae</taxon>
        <taxon>Kineococcus</taxon>
    </lineage>
</organism>
<dbReference type="CDD" id="cd07820">
    <property type="entry name" value="SRPBCC_3"/>
    <property type="match status" value="1"/>
</dbReference>